<evidence type="ECO:0000256" key="5">
    <source>
        <dbReference type="ARBA" id="ARBA00023033"/>
    </source>
</evidence>
<keyword evidence="3" id="KW-0274">FAD</keyword>
<keyword evidence="2" id="KW-0285">Flavoprotein</keyword>
<proteinExistence type="predicted"/>
<sequence length="409" mass="45062">MTAQDLHVIVIGAGITGLLTCQGLKKAGIRYSLFERETSMNYRSNEWTMAIHWALPLVKEILPADVWDKIPDIACNPTVGIHSGLYPIINADTGDLITGVPYKDGLRVPRSKMRGLCAEGIDCQYGKTLVDVAFNESGKGVIATFSDGTLVSGTIIIGTDGPRSRVRETAMGSAEKAAVTKFPIFHTNMTVSYGDAEKALYVRKKFPTSYLALSQQNLHAFQSISSMPDGPDHPETWIFHMAMAWMGESDNKMSYPERLALIKGKAESLGEPARSAFLWMPEETEVHKADISYWVSQPWNNYQGKLTLVGDAAHPMPPYRGQGLNHCICDVSHLLKGITEVRDGKTALVDAVAAYENEMIPRGTEEVSCSVENGEMLHDWNKIQESPVFRRGFKPMDGHSNVREEAVGA</sequence>
<dbReference type="GO" id="GO:0071949">
    <property type="term" value="F:FAD binding"/>
    <property type="evidence" value="ECO:0007669"/>
    <property type="project" value="InterPro"/>
</dbReference>
<dbReference type="InterPro" id="IPR036188">
    <property type="entry name" value="FAD/NAD-bd_sf"/>
</dbReference>
<accession>A0A6A6TA22</accession>
<keyword evidence="8" id="KW-1185">Reference proteome</keyword>
<organism evidence="7 8">
    <name type="scientific">Lophiostoma macrostomum CBS 122681</name>
    <dbReference type="NCBI Taxonomy" id="1314788"/>
    <lineage>
        <taxon>Eukaryota</taxon>
        <taxon>Fungi</taxon>
        <taxon>Dikarya</taxon>
        <taxon>Ascomycota</taxon>
        <taxon>Pezizomycotina</taxon>
        <taxon>Dothideomycetes</taxon>
        <taxon>Pleosporomycetidae</taxon>
        <taxon>Pleosporales</taxon>
        <taxon>Lophiostomataceae</taxon>
        <taxon>Lophiostoma</taxon>
    </lineage>
</organism>
<dbReference type="AlphaFoldDB" id="A0A6A6TA22"/>
<protein>
    <submittedName>
        <fullName evidence="7">FAD/NAD(P)-binding domain-containing protein</fullName>
    </submittedName>
</protein>
<evidence type="ECO:0000259" key="6">
    <source>
        <dbReference type="Pfam" id="PF01494"/>
    </source>
</evidence>
<dbReference type="Gene3D" id="3.50.50.60">
    <property type="entry name" value="FAD/NAD(P)-binding domain"/>
    <property type="match status" value="1"/>
</dbReference>
<comment type="cofactor">
    <cofactor evidence="1">
        <name>FAD</name>
        <dbReference type="ChEBI" id="CHEBI:57692"/>
    </cofactor>
</comment>
<dbReference type="PANTHER" id="PTHR47178:SF2">
    <property type="entry name" value="FAD-BINDING DOMAIN-CONTAINING PROTEIN"/>
    <property type="match status" value="1"/>
</dbReference>
<dbReference type="GO" id="GO:0004497">
    <property type="term" value="F:monooxygenase activity"/>
    <property type="evidence" value="ECO:0007669"/>
    <property type="project" value="UniProtKB-KW"/>
</dbReference>
<reference evidence="7" key="1">
    <citation type="journal article" date="2020" name="Stud. Mycol.">
        <title>101 Dothideomycetes genomes: a test case for predicting lifestyles and emergence of pathogens.</title>
        <authorList>
            <person name="Haridas S."/>
            <person name="Albert R."/>
            <person name="Binder M."/>
            <person name="Bloem J."/>
            <person name="Labutti K."/>
            <person name="Salamov A."/>
            <person name="Andreopoulos B."/>
            <person name="Baker S."/>
            <person name="Barry K."/>
            <person name="Bills G."/>
            <person name="Bluhm B."/>
            <person name="Cannon C."/>
            <person name="Castanera R."/>
            <person name="Culley D."/>
            <person name="Daum C."/>
            <person name="Ezra D."/>
            <person name="Gonzalez J."/>
            <person name="Henrissat B."/>
            <person name="Kuo A."/>
            <person name="Liang C."/>
            <person name="Lipzen A."/>
            <person name="Lutzoni F."/>
            <person name="Magnuson J."/>
            <person name="Mondo S."/>
            <person name="Nolan M."/>
            <person name="Ohm R."/>
            <person name="Pangilinan J."/>
            <person name="Park H.-J."/>
            <person name="Ramirez L."/>
            <person name="Alfaro M."/>
            <person name="Sun H."/>
            <person name="Tritt A."/>
            <person name="Yoshinaga Y."/>
            <person name="Zwiers L.-H."/>
            <person name="Turgeon B."/>
            <person name="Goodwin S."/>
            <person name="Spatafora J."/>
            <person name="Crous P."/>
            <person name="Grigoriev I."/>
        </authorList>
    </citation>
    <scope>NUCLEOTIDE SEQUENCE</scope>
    <source>
        <strain evidence="7">CBS 122681</strain>
    </source>
</reference>
<name>A0A6A6TA22_9PLEO</name>
<dbReference type="PANTHER" id="PTHR47178">
    <property type="entry name" value="MONOOXYGENASE, FAD-BINDING"/>
    <property type="match status" value="1"/>
</dbReference>
<evidence type="ECO:0000256" key="4">
    <source>
        <dbReference type="ARBA" id="ARBA00023002"/>
    </source>
</evidence>
<dbReference type="PRINTS" id="PR00420">
    <property type="entry name" value="RNGMNOXGNASE"/>
</dbReference>
<evidence type="ECO:0000313" key="8">
    <source>
        <dbReference type="Proteomes" id="UP000799324"/>
    </source>
</evidence>
<gene>
    <name evidence="7" type="ORF">K491DRAFT_692674</name>
</gene>
<dbReference type="SUPFAM" id="SSF51905">
    <property type="entry name" value="FAD/NAD(P)-binding domain"/>
    <property type="match status" value="1"/>
</dbReference>
<evidence type="ECO:0000256" key="3">
    <source>
        <dbReference type="ARBA" id="ARBA00022827"/>
    </source>
</evidence>
<dbReference type="Proteomes" id="UP000799324">
    <property type="component" value="Unassembled WGS sequence"/>
</dbReference>
<keyword evidence="5" id="KW-0503">Monooxygenase</keyword>
<dbReference type="Pfam" id="PF01494">
    <property type="entry name" value="FAD_binding_3"/>
    <property type="match status" value="1"/>
</dbReference>
<dbReference type="EMBL" id="MU004345">
    <property type="protein sequence ID" value="KAF2655738.1"/>
    <property type="molecule type" value="Genomic_DNA"/>
</dbReference>
<dbReference type="InterPro" id="IPR002938">
    <property type="entry name" value="FAD-bd"/>
</dbReference>
<evidence type="ECO:0000313" key="7">
    <source>
        <dbReference type="EMBL" id="KAF2655738.1"/>
    </source>
</evidence>
<keyword evidence="4" id="KW-0560">Oxidoreductase</keyword>
<feature type="domain" description="FAD-binding" evidence="6">
    <location>
        <begin position="133"/>
        <end position="364"/>
    </location>
</feature>
<evidence type="ECO:0000256" key="2">
    <source>
        <dbReference type="ARBA" id="ARBA00022630"/>
    </source>
</evidence>
<evidence type="ECO:0000256" key="1">
    <source>
        <dbReference type="ARBA" id="ARBA00001974"/>
    </source>
</evidence>
<dbReference type="OrthoDB" id="47494at2759"/>